<dbReference type="KEGG" id="spu:105447300"/>
<dbReference type="GO" id="GO:0015250">
    <property type="term" value="F:water channel activity"/>
    <property type="evidence" value="ECO:0000318"/>
    <property type="project" value="GO_Central"/>
</dbReference>
<dbReference type="InParanoid" id="A0A7M7LWQ3"/>
<dbReference type="SUPFAM" id="SSF81338">
    <property type="entry name" value="Aquaporin-like"/>
    <property type="match status" value="1"/>
</dbReference>
<evidence type="ECO:0000256" key="1">
    <source>
        <dbReference type="ARBA" id="ARBA00004651"/>
    </source>
</evidence>
<dbReference type="RefSeq" id="XP_011683465.2">
    <property type="nucleotide sequence ID" value="XM_011685163.2"/>
</dbReference>
<evidence type="ECO:0000313" key="11">
    <source>
        <dbReference type="Proteomes" id="UP000007110"/>
    </source>
</evidence>
<feature type="transmembrane region" description="Helical" evidence="9">
    <location>
        <begin position="197"/>
        <end position="215"/>
    </location>
</feature>
<evidence type="ECO:0000256" key="8">
    <source>
        <dbReference type="RuleBase" id="RU000477"/>
    </source>
</evidence>
<evidence type="ECO:0000256" key="7">
    <source>
        <dbReference type="ARBA" id="ARBA00023136"/>
    </source>
</evidence>
<dbReference type="PROSITE" id="PS00221">
    <property type="entry name" value="MIP"/>
    <property type="match status" value="1"/>
</dbReference>
<dbReference type="EnsemblMetazoa" id="XM_011685163">
    <property type="protein sequence ID" value="XP_011683465"/>
    <property type="gene ID" value="LOC105447300"/>
</dbReference>
<dbReference type="GeneID" id="105447300"/>
<feature type="transmembrane region" description="Helical" evidence="9">
    <location>
        <begin position="42"/>
        <end position="61"/>
    </location>
</feature>
<evidence type="ECO:0000256" key="3">
    <source>
        <dbReference type="ARBA" id="ARBA00022448"/>
    </source>
</evidence>
<proteinExistence type="inferred from homology"/>
<evidence type="ECO:0000256" key="5">
    <source>
        <dbReference type="ARBA" id="ARBA00022692"/>
    </source>
</evidence>
<dbReference type="PANTHER" id="PTHR19139:SF199">
    <property type="entry name" value="MIP17260P"/>
    <property type="match status" value="1"/>
</dbReference>
<keyword evidence="4" id="KW-1003">Cell membrane</keyword>
<dbReference type="PANTHER" id="PTHR19139">
    <property type="entry name" value="AQUAPORIN TRANSPORTER"/>
    <property type="match status" value="1"/>
</dbReference>
<comment type="similarity">
    <text evidence="2 8">Belongs to the MIP/aquaporin (TC 1.A.8) family.</text>
</comment>
<reference evidence="11" key="1">
    <citation type="submission" date="2015-02" db="EMBL/GenBank/DDBJ databases">
        <title>Genome sequencing for Strongylocentrotus purpuratus.</title>
        <authorList>
            <person name="Murali S."/>
            <person name="Liu Y."/>
            <person name="Vee V."/>
            <person name="English A."/>
            <person name="Wang M."/>
            <person name="Skinner E."/>
            <person name="Han Y."/>
            <person name="Muzny D.M."/>
            <person name="Worley K.C."/>
            <person name="Gibbs R.A."/>
        </authorList>
    </citation>
    <scope>NUCLEOTIDE SEQUENCE</scope>
</reference>
<keyword evidence="11" id="KW-1185">Reference proteome</keyword>
<dbReference type="Gene3D" id="1.20.1080.10">
    <property type="entry name" value="Glycerol uptake facilitator protein"/>
    <property type="match status" value="1"/>
</dbReference>
<dbReference type="Pfam" id="PF00230">
    <property type="entry name" value="MIP"/>
    <property type="match status" value="1"/>
</dbReference>
<dbReference type="Proteomes" id="UP000007110">
    <property type="component" value="Unassembled WGS sequence"/>
</dbReference>
<accession>A0A7M7LWQ3</accession>
<evidence type="ECO:0000256" key="9">
    <source>
        <dbReference type="SAM" id="Phobius"/>
    </source>
</evidence>
<dbReference type="OMA" id="IKLWSFW"/>
<dbReference type="InterPro" id="IPR023271">
    <property type="entry name" value="Aquaporin-like"/>
</dbReference>
<dbReference type="OrthoDB" id="3222at2759"/>
<comment type="subcellular location">
    <subcellularLocation>
        <location evidence="1">Cell membrane</location>
        <topology evidence="1">Multi-pass membrane protein</topology>
    </subcellularLocation>
</comment>
<evidence type="ECO:0008006" key="12">
    <source>
        <dbReference type="Google" id="ProtNLM"/>
    </source>
</evidence>
<feature type="transmembrane region" description="Helical" evidence="9">
    <location>
        <begin position="122"/>
        <end position="144"/>
    </location>
</feature>
<dbReference type="InterPro" id="IPR000425">
    <property type="entry name" value="MIP"/>
</dbReference>
<evidence type="ECO:0000256" key="2">
    <source>
        <dbReference type="ARBA" id="ARBA00006175"/>
    </source>
</evidence>
<dbReference type="FunFam" id="1.20.1080.10:FF:000065">
    <property type="entry name" value="Uncharacterized protein"/>
    <property type="match status" value="1"/>
</dbReference>
<keyword evidence="5 8" id="KW-0812">Transmembrane</keyword>
<protein>
    <recommendedName>
        <fullName evidence="12">Aquaporin</fullName>
    </recommendedName>
</protein>
<feature type="transmembrane region" description="Helical" evidence="9">
    <location>
        <begin position="164"/>
        <end position="185"/>
    </location>
</feature>
<organism evidence="10 11">
    <name type="scientific">Strongylocentrotus purpuratus</name>
    <name type="common">Purple sea urchin</name>
    <dbReference type="NCBI Taxonomy" id="7668"/>
    <lineage>
        <taxon>Eukaryota</taxon>
        <taxon>Metazoa</taxon>
        <taxon>Echinodermata</taxon>
        <taxon>Eleutherozoa</taxon>
        <taxon>Echinozoa</taxon>
        <taxon>Echinoidea</taxon>
        <taxon>Euechinoidea</taxon>
        <taxon>Echinacea</taxon>
        <taxon>Camarodonta</taxon>
        <taxon>Echinidea</taxon>
        <taxon>Strongylocentrotidae</taxon>
        <taxon>Strongylocentrotus</taxon>
    </lineage>
</organism>
<reference evidence="10" key="2">
    <citation type="submission" date="2021-01" db="UniProtKB">
        <authorList>
            <consortium name="EnsemblMetazoa"/>
        </authorList>
    </citation>
    <scope>IDENTIFICATION</scope>
</reference>
<dbReference type="PRINTS" id="PR00783">
    <property type="entry name" value="MINTRINSICP"/>
</dbReference>
<dbReference type="InterPro" id="IPR034294">
    <property type="entry name" value="Aquaporin_transptr"/>
</dbReference>
<dbReference type="GO" id="GO:0005886">
    <property type="term" value="C:plasma membrane"/>
    <property type="evidence" value="ECO:0000318"/>
    <property type="project" value="GO_Central"/>
</dbReference>
<name>A0A7M7LWQ3_STRPU</name>
<evidence type="ECO:0000256" key="4">
    <source>
        <dbReference type="ARBA" id="ARBA00022475"/>
    </source>
</evidence>
<evidence type="ECO:0000256" key="6">
    <source>
        <dbReference type="ARBA" id="ARBA00022989"/>
    </source>
</evidence>
<keyword evidence="7 9" id="KW-0472">Membrane</keyword>
<sequence>MFTSNLFCIFFGILSNSTPITDFHSMPDSRHAISMADEARSIKFWQAVAAEFVGMFFFIFIGLSSTSGWNAPYIPSQVQIALAFGLGLATFIHVTAHISGGHLNPAVSLAFLLLHRITPLRCVAYSLAQVIGAIAAAGMVKVITPADINDTIGPTTPGPDVTEWQAFLMELFLTYQLVLVIFATVDKSRPSPGGSSPLAIGISVLVAHLCAHHFLNMFSFKSDLSPSIFTDLIMFRV</sequence>
<feature type="transmembrane region" description="Helical" evidence="9">
    <location>
        <begin position="73"/>
        <end position="92"/>
    </location>
</feature>
<evidence type="ECO:0000313" key="10">
    <source>
        <dbReference type="EnsemblMetazoa" id="XP_011683465"/>
    </source>
</evidence>
<keyword evidence="6 9" id="KW-1133">Transmembrane helix</keyword>
<dbReference type="InterPro" id="IPR022357">
    <property type="entry name" value="MIP_CS"/>
</dbReference>
<dbReference type="GO" id="GO:0006833">
    <property type="term" value="P:water transport"/>
    <property type="evidence" value="ECO:0000318"/>
    <property type="project" value="GO_Central"/>
</dbReference>
<keyword evidence="3 8" id="KW-0813">Transport</keyword>
<dbReference type="AlphaFoldDB" id="A0A7M7LWQ3"/>